<dbReference type="AlphaFoldDB" id="A0A9E6Q0D1"/>
<keyword evidence="3" id="KW-1185">Reference proteome</keyword>
<accession>A0A9E6Q0D1</accession>
<organism evidence="2 3">
    <name type="scientific">Pseudomonas xantholysinigenes</name>
    <dbReference type="NCBI Taxonomy" id="2745490"/>
    <lineage>
        <taxon>Bacteria</taxon>
        <taxon>Pseudomonadati</taxon>
        <taxon>Pseudomonadota</taxon>
        <taxon>Gammaproteobacteria</taxon>
        <taxon>Pseudomonadales</taxon>
        <taxon>Pseudomonadaceae</taxon>
        <taxon>Pseudomonas</taxon>
    </lineage>
</organism>
<dbReference type="EMBL" id="CP077095">
    <property type="protein sequence ID" value="QXI40429.1"/>
    <property type="molecule type" value="Genomic_DNA"/>
</dbReference>
<feature type="compositionally biased region" description="Basic and acidic residues" evidence="1">
    <location>
        <begin position="24"/>
        <end position="34"/>
    </location>
</feature>
<name>A0A9E6Q0D1_9PSED</name>
<evidence type="ECO:0000256" key="1">
    <source>
        <dbReference type="SAM" id="MobiDB-lite"/>
    </source>
</evidence>
<feature type="region of interest" description="Disordered" evidence="1">
    <location>
        <begin position="1"/>
        <end position="68"/>
    </location>
</feature>
<dbReference type="RefSeq" id="WP_186662318.1">
    <property type="nucleotide sequence ID" value="NZ_CP077095.1"/>
</dbReference>
<dbReference type="Proteomes" id="UP000633418">
    <property type="component" value="Chromosome"/>
</dbReference>
<evidence type="ECO:0000313" key="2">
    <source>
        <dbReference type="EMBL" id="QXI40429.1"/>
    </source>
</evidence>
<evidence type="ECO:0000313" key="3">
    <source>
        <dbReference type="Proteomes" id="UP000633418"/>
    </source>
</evidence>
<sequence>MGSKKPSKPKVVQTEDPAVTAQKAADEAAKKANEETAAAKAKKQRSSLLSQAGAAGTVIEQGKRTLGA</sequence>
<dbReference type="KEGG" id="pxn:HU772_010295"/>
<reference evidence="2 3" key="1">
    <citation type="journal article" date="2020" name="Microorganisms">
        <title>Reliable Identification of Environmental Pseudomonas Isolates Using the rpoD Gene.</title>
        <authorList>
            <consortium name="The Broad Institute Genome Sequencing Platform"/>
            <person name="Girard L."/>
            <person name="Lood C."/>
            <person name="Rokni-Zadeh H."/>
            <person name="van Noort V."/>
            <person name="Lavigne R."/>
            <person name="De Mot R."/>
        </authorList>
    </citation>
    <scope>NUCLEOTIDE SEQUENCE [LARGE SCALE GENOMIC DNA]</scope>
    <source>
        <strain evidence="2 3">RW9S1A</strain>
    </source>
</reference>
<gene>
    <name evidence="2" type="ORF">HU772_010295</name>
</gene>
<proteinExistence type="predicted"/>
<protein>
    <submittedName>
        <fullName evidence="2">Uncharacterized protein</fullName>
    </submittedName>
</protein>
<reference evidence="2 3" key="2">
    <citation type="journal article" date="2021" name="Microorganisms">
        <title>The Ever-Expanding Pseudomonas Genus: Description of 43 New Species and Partition of the Pseudomonas putida Group.</title>
        <authorList>
            <person name="Girard L."/>
            <person name="Lood C."/>
            <person name="Hofte M."/>
            <person name="Vandamme P."/>
            <person name="Rokni-Zadeh H."/>
            <person name="van Noort V."/>
            <person name="Lavigne R."/>
            <person name="De Mot R."/>
        </authorList>
    </citation>
    <scope>NUCLEOTIDE SEQUENCE [LARGE SCALE GENOMIC DNA]</scope>
    <source>
        <strain evidence="2 3">RW9S1A</strain>
    </source>
</reference>